<evidence type="ECO:0000256" key="1">
    <source>
        <dbReference type="ARBA" id="ARBA00004123"/>
    </source>
</evidence>
<feature type="region of interest" description="Disordered" evidence="5">
    <location>
        <begin position="55"/>
        <end position="100"/>
    </location>
</feature>
<dbReference type="InterPro" id="IPR001138">
    <property type="entry name" value="Zn2Cys6_DnaBD"/>
</dbReference>
<dbReference type="SMART" id="SM00906">
    <property type="entry name" value="Fungal_trans"/>
    <property type="match status" value="1"/>
</dbReference>
<protein>
    <submittedName>
        <fullName evidence="7">Fungal-specific transcription factor domain-containing protein</fullName>
    </submittedName>
</protein>
<evidence type="ECO:0000256" key="5">
    <source>
        <dbReference type="SAM" id="MobiDB-lite"/>
    </source>
</evidence>
<evidence type="ECO:0000313" key="7">
    <source>
        <dbReference type="EMBL" id="KAH7026817.1"/>
    </source>
</evidence>
<evidence type="ECO:0000313" key="8">
    <source>
        <dbReference type="Proteomes" id="UP000774617"/>
    </source>
</evidence>
<dbReference type="Pfam" id="PF04082">
    <property type="entry name" value="Fungal_trans"/>
    <property type="match status" value="1"/>
</dbReference>
<comment type="caution">
    <text evidence="7">The sequence shown here is derived from an EMBL/GenBank/DDBJ whole genome shotgun (WGS) entry which is preliminary data.</text>
</comment>
<evidence type="ECO:0000256" key="3">
    <source>
        <dbReference type="ARBA" id="ARBA00023125"/>
    </source>
</evidence>
<gene>
    <name evidence="7" type="ORF">B0J12DRAFT_745997</name>
</gene>
<dbReference type="InterPro" id="IPR050987">
    <property type="entry name" value="AtrR-like"/>
</dbReference>
<keyword evidence="3" id="KW-0238">DNA-binding</keyword>
<evidence type="ECO:0000259" key="6">
    <source>
        <dbReference type="SMART" id="SM00906"/>
    </source>
</evidence>
<accession>A0ABQ8FWS3</accession>
<keyword evidence="4" id="KW-0539">Nucleus</keyword>
<dbReference type="CDD" id="cd00067">
    <property type="entry name" value="GAL4"/>
    <property type="match status" value="1"/>
</dbReference>
<evidence type="ECO:0000256" key="4">
    <source>
        <dbReference type="ARBA" id="ARBA00023242"/>
    </source>
</evidence>
<keyword evidence="8" id="KW-1185">Reference proteome</keyword>
<dbReference type="EMBL" id="JAGTJR010000055">
    <property type="protein sequence ID" value="KAH7026817.1"/>
    <property type="molecule type" value="Genomic_DNA"/>
</dbReference>
<feature type="region of interest" description="Disordered" evidence="5">
    <location>
        <begin position="141"/>
        <end position="201"/>
    </location>
</feature>
<name>A0ABQ8FWS3_9PEZI</name>
<sequence length="708" mass="73384">MFYTFSTRASTRPRAQKLPDNAVQPFRACDRCRLYRIKCGEKPCAHCVGSRTRCVTSPAGRKRHSPTLCPDPASRTSTPESCRRDSNPSATAAAPNPTTATATATAAAPVTAAAAAAAAAAAPVTAPDAARAVATLERKQSLSPGRFDIGSPPFSALPPPPQPPPPTSSRSSLSSLSSLSSSSSAAVPGAPRRPLPPPALTRSQQARVLRLFWNTWHQTTPLLTRDAFEALYRADAAELAELAEREGEGEGGAGGGGGRGPLIDAMIALGLVGTSRVLGLGPREQRDLAWAFFVRCRDALRQGSAAAASLEALQAHALMALFLLQEGDCSAVYHMLGIAIRKAHIIGLHRAPAADAPPAERATRGRLWWLLASLDVACALQLGAPPAIHLAMVACPLPDPAEDLALARWAGVPASACQAHLAHLAAALQAAGACELAVELLGAHASSAAAVDACAGRLQRALDRLRQWRAELPPALRREPEPDADAEAEHARDLDLDLDLERPAWVAHQRVLLDLAYHGAHVLLLRPFVNHAATASAAALPPSVAPHVDGAAGVALHVIRLVHTLCSDSDPLYGSTVAVHALWVAAVTLASAAVALPLCVAASDACAGLAQALEVFQWLAPSCPLAAHAHGAVQAAADRVYAALGSHVAAAAAAPDELASLWDPTTFSAAGDASPPPPLPASALPNLDLAFPSMGDSFSWPLDDPPLF</sequence>
<dbReference type="InterPro" id="IPR036864">
    <property type="entry name" value="Zn2-C6_fun-type_DNA-bd_sf"/>
</dbReference>
<dbReference type="PANTHER" id="PTHR46910:SF3">
    <property type="entry name" value="HALOTOLERANCE PROTEIN 9-RELATED"/>
    <property type="match status" value="1"/>
</dbReference>
<dbReference type="SUPFAM" id="SSF57701">
    <property type="entry name" value="Zn2/Cys6 DNA-binding domain"/>
    <property type="match status" value="1"/>
</dbReference>
<dbReference type="PANTHER" id="PTHR46910">
    <property type="entry name" value="TRANSCRIPTION FACTOR PDR1"/>
    <property type="match status" value="1"/>
</dbReference>
<dbReference type="CDD" id="cd12148">
    <property type="entry name" value="fungal_TF_MHR"/>
    <property type="match status" value="1"/>
</dbReference>
<feature type="compositionally biased region" description="Low complexity" evidence="5">
    <location>
        <begin position="90"/>
        <end position="100"/>
    </location>
</feature>
<organism evidence="7 8">
    <name type="scientific">Macrophomina phaseolina</name>
    <dbReference type="NCBI Taxonomy" id="35725"/>
    <lineage>
        <taxon>Eukaryota</taxon>
        <taxon>Fungi</taxon>
        <taxon>Dikarya</taxon>
        <taxon>Ascomycota</taxon>
        <taxon>Pezizomycotina</taxon>
        <taxon>Dothideomycetes</taxon>
        <taxon>Dothideomycetes incertae sedis</taxon>
        <taxon>Botryosphaeriales</taxon>
        <taxon>Botryosphaeriaceae</taxon>
        <taxon>Macrophomina</taxon>
    </lineage>
</organism>
<keyword evidence="2" id="KW-0479">Metal-binding</keyword>
<dbReference type="InterPro" id="IPR007219">
    <property type="entry name" value="XnlR_reg_dom"/>
</dbReference>
<evidence type="ECO:0000256" key="2">
    <source>
        <dbReference type="ARBA" id="ARBA00022723"/>
    </source>
</evidence>
<feature type="compositionally biased region" description="Pro residues" evidence="5">
    <location>
        <begin position="155"/>
        <end position="167"/>
    </location>
</feature>
<feature type="domain" description="Xylanolytic transcriptional activator regulatory" evidence="6">
    <location>
        <begin position="332"/>
        <end position="404"/>
    </location>
</feature>
<feature type="compositionally biased region" description="Low complexity" evidence="5">
    <location>
        <begin position="168"/>
        <end position="190"/>
    </location>
</feature>
<proteinExistence type="predicted"/>
<comment type="subcellular location">
    <subcellularLocation>
        <location evidence="1">Nucleus</location>
    </subcellularLocation>
</comment>
<reference evidence="7 8" key="1">
    <citation type="journal article" date="2021" name="Nat. Commun.">
        <title>Genetic determinants of endophytism in the Arabidopsis root mycobiome.</title>
        <authorList>
            <person name="Mesny F."/>
            <person name="Miyauchi S."/>
            <person name="Thiergart T."/>
            <person name="Pickel B."/>
            <person name="Atanasova L."/>
            <person name="Karlsson M."/>
            <person name="Huettel B."/>
            <person name="Barry K.W."/>
            <person name="Haridas S."/>
            <person name="Chen C."/>
            <person name="Bauer D."/>
            <person name="Andreopoulos W."/>
            <person name="Pangilinan J."/>
            <person name="LaButti K."/>
            <person name="Riley R."/>
            <person name="Lipzen A."/>
            <person name="Clum A."/>
            <person name="Drula E."/>
            <person name="Henrissat B."/>
            <person name="Kohler A."/>
            <person name="Grigoriev I.V."/>
            <person name="Martin F.M."/>
            <person name="Hacquard S."/>
        </authorList>
    </citation>
    <scope>NUCLEOTIDE SEQUENCE [LARGE SCALE GENOMIC DNA]</scope>
    <source>
        <strain evidence="7 8">MPI-SDFR-AT-0080</strain>
    </source>
</reference>
<dbReference type="Proteomes" id="UP000774617">
    <property type="component" value="Unassembled WGS sequence"/>
</dbReference>